<evidence type="ECO:0000313" key="3">
    <source>
        <dbReference type="Proteomes" id="UP000001918"/>
    </source>
</evidence>
<proteinExistence type="predicted"/>
<protein>
    <submittedName>
        <fullName evidence="2">Aminoglycoside phosphotransferase</fullName>
    </submittedName>
</protein>
<reference evidence="2 3" key="1">
    <citation type="journal article" date="2011" name="Stand. Genomic Sci.">
        <title>Complete genome sequence of Thermomonospora curvata type strain (B9).</title>
        <authorList>
            <person name="Chertkov O."/>
            <person name="Sikorski J."/>
            <person name="Nolan M."/>
            <person name="Lapidus A."/>
            <person name="Lucas S."/>
            <person name="Del Rio T.G."/>
            <person name="Tice H."/>
            <person name="Cheng J.F."/>
            <person name="Goodwin L."/>
            <person name="Pitluck S."/>
            <person name="Liolios K."/>
            <person name="Ivanova N."/>
            <person name="Mavromatis K."/>
            <person name="Mikhailova N."/>
            <person name="Ovchinnikova G."/>
            <person name="Pati A."/>
            <person name="Chen A."/>
            <person name="Palaniappan K."/>
            <person name="Djao O.D."/>
            <person name="Land M."/>
            <person name="Hauser L."/>
            <person name="Chang Y.J."/>
            <person name="Jeffries C.D."/>
            <person name="Brettin T."/>
            <person name="Han C."/>
            <person name="Detter J.C."/>
            <person name="Rohde M."/>
            <person name="Goker M."/>
            <person name="Woyke T."/>
            <person name="Bristow J."/>
            <person name="Eisen J.A."/>
            <person name="Markowitz V."/>
            <person name="Hugenholtz P."/>
            <person name="Klenk H.P."/>
            <person name="Kyrpides N.C."/>
        </authorList>
    </citation>
    <scope>NUCLEOTIDE SEQUENCE [LARGE SCALE GENOMIC DNA]</scope>
    <source>
        <strain evidence="3">ATCC 19995 / DSM 43183 / JCM 3096 / KCTC 9072 / NBRC 15933 / NCIMB 10081 / Henssen B9</strain>
    </source>
</reference>
<dbReference type="InterPro" id="IPR041726">
    <property type="entry name" value="ACAD10_11_N"/>
</dbReference>
<dbReference type="STRING" id="471852.Tcur_1259"/>
<organism evidence="2 3">
    <name type="scientific">Thermomonospora curvata (strain ATCC 19995 / DSM 43183 / JCM 3096 / KCTC 9072 / NBRC 15933 / NCIMB 10081 / Henssen B9)</name>
    <dbReference type="NCBI Taxonomy" id="471852"/>
    <lineage>
        <taxon>Bacteria</taxon>
        <taxon>Bacillati</taxon>
        <taxon>Actinomycetota</taxon>
        <taxon>Actinomycetes</taxon>
        <taxon>Streptosporangiales</taxon>
        <taxon>Thermomonosporaceae</taxon>
        <taxon>Thermomonospora</taxon>
    </lineage>
</organism>
<dbReference type="Gene3D" id="3.30.200.20">
    <property type="entry name" value="Phosphorylase Kinase, domain 1"/>
    <property type="match status" value="1"/>
</dbReference>
<keyword evidence="3" id="KW-1185">Reference proteome</keyword>
<dbReference type="HOGENOM" id="CLU_007526_0_0_11"/>
<dbReference type="PANTHER" id="PTHR47829">
    <property type="entry name" value="HYDROLASE, PUTATIVE (AFU_ORTHOLOGUE AFUA_1G12880)-RELATED"/>
    <property type="match status" value="1"/>
</dbReference>
<dbReference type="Gene3D" id="3.90.1200.10">
    <property type="match status" value="1"/>
</dbReference>
<dbReference type="OrthoDB" id="3806873at2"/>
<dbReference type="CDD" id="cd05154">
    <property type="entry name" value="ACAD10_11_N-like"/>
    <property type="match status" value="1"/>
</dbReference>
<dbReference type="RefSeq" id="WP_012851626.1">
    <property type="nucleotide sequence ID" value="NC_013510.1"/>
</dbReference>
<dbReference type="GO" id="GO:0016740">
    <property type="term" value="F:transferase activity"/>
    <property type="evidence" value="ECO:0007669"/>
    <property type="project" value="UniProtKB-KW"/>
</dbReference>
<feature type="domain" description="Aminoglycoside phosphotransferase" evidence="1">
    <location>
        <begin position="34"/>
        <end position="269"/>
    </location>
</feature>
<accession>D1A9E6</accession>
<name>D1A9E6_THECD</name>
<dbReference type="SUPFAM" id="SSF56112">
    <property type="entry name" value="Protein kinase-like (PK-like)"/>
    <property type="match status" value="1"/>
</dbReference>
<dbReference type="InterPro" id="IPR002575">
    <property type="entry name" value="Aminoglycoside_PTrfase"/>
</dbReference>
<dbReference type="eggNOG" id="COG3173">
    <property type="taxonomic scope" value="Bacteria"/>
</dbReference>
<dbReference type="Proteomes" id="UP000001918">
    <property type="component" value="Chromosome"/>
</dbReference>
<dbReference type="PANTHER" id="PTHR47829:SF1">
    <property type="entry name" value="HAD FAMILY PHOSPHATASE"/>
    <property type="match status" value="1"/>
</dbReference>
<keyword evidence="2" id="KW-0808">Transferase</keyword>
<dbReference type="AlphaFoldDB" id="D1A9E6"/>
<dbReference type="Pfam" id="PF01636">
    <property type="entry name" value="APH"/>
    <property type="match status" value="1"/>
</dbReference>
<evidence type="ECO:0000313" key="2">
    <source>
        <dbReference type="EMBL" id="ACY96842.1"/>
    </source>
</evidence>
<dbReference type="InterPro" id="IPR011009">
    <property type="entry name" value="Kinase-like_dom_sf"/>
</dbReference>
<dbReference type="EMBL" id="CP001738">
    <property type="protein sequence ID" value="ACY96842.1"/>
    <property type="molecule type" value="Genomic_DNA"/>
</dbReference>
<sequence>MSGELPAGVPGVDVPRLAAWLERTLPGSGQITGVRLIAGGRSNLTYGITLADGRRVVLRRPPLGHVLPTAHDMAREYRVLSALSGGSGVPVPTPLAFCDDEDVIGARFYVMDHVEGRVLRTMEDAADVTPEQARQLSERLAEVLAAIHTVDVEAAGLADFGRPAGYMARQLKRWGQQWERSREAILATGATRDLPAYERLVRRLGERLPESGPVGLVHGDYRLDNALTRLEPRPEIAAVVDWEMSTLGDPLSDLGLTLVYWAQADDEHRLPVGATVTAAPGFLTRREFAERYAELTKFDLSDIDFYVAFACYKLAVILEGIHARYLQNATVGEGFDKIGDAVPLLLDRAHHILDTGSAW</sequence>
<gene>
    <name evidence="2" type="ordered locus">Tcur_1259</name>
</gene>
<evidence type="ECO:0000259" key="1">
    <source>
        <dbReference type="Pfam" id="PF01636"/>
    </source>
</evidence>
<dbReference type="KEGG" id="tcu:Tcur_1259"/>
<dbReference type="InterPro" id="IPR052898">
    <property type="entry name" value="ACAD10-like"/>
</dbReference>